<gene>
    <name evidence="6" type="ORF">BD324DRAFT_670648</name>
</gene>
<dbReference type="AlphaFoldDB" id="A0A1Y1UJI8"/>
<feature type="transmembrane region" description="Helical" evidence="5">
    <location>
        <begin position="205"/>
        <end position="226"/>
    </location>
</feature>
<feature type="transmembrane region" description="Helical" evidence="5">
    <location>
        <begin position="12"/>
        <end position="29"/>
    </location>
</feature>
<dbReference type="InterPro" id="IPR007568">
    <property type="entry name" value="RTA1"/>
</dbReference>
<organism evidence="6 7">
    <name type="scientific">Kockovaella imperatae</name>
    <dbReference type="NCBI Taxonomy" id="4999"/>
    <lineage>
        <taxon>Eukaryota</taxon>
        <taxon>Fungi</taxon>
        <taxon>Dikarya</taxon>
        <taxon>Basidiomycota</taxon>
        <taxon>Agaricomycotina</taxon>
        <taxon>Tremellomycetes</taxon>
        <taxon>Tremellales</taxon>
        <taxon>Cuniculitremaceae</taxon>
        <taxon>Kockovaella</taxon>
    </lineage>
</organism>
<feature type="transmembrane region" description="Helical" evidence="5">
    <location>
        <begin position="41"/>
        <end position="61"/>
    </location>
</feature>
<keyword evidence="3 5" id="KW-1133">Transmembrane helix</keyword>
<evidence type="ECO:0000313" key="7">
    <source>
        <dbReference type="Proteomes" id="UP000193218"/>
    </source>
</evidence>
<keyword evidence="2 5" id="KW-0812">Transmembrane</keyword>
<reference evidence="6 7" key="1">
    <citation type="submission" date="2017-03" db="EMBL/GenBank/DDBJ databases">
        <title>Widespread Adenine N6-methylation of Active Genes in Fungi.</title>
        <authorList>
            <consortium name="DOE Joint Genome Institute"/>
            <person name="Mondo S.J."/>
            <person name="Dannebaum R.O."/>
            <person name="Kuo R.C."/>
            <person name="Louie K.B."/>
            <person name="Bewick A.J."/>
            <person name="Labutti K."/>
            <person name="Haridas S."/>
            <person name="Kuo A."/>
            <person name="Salamov A."/>
            <person name="Ahrendt S.R."/>
            <person name="Lau R."/>
            <person name="Bowen B.P."/>
            <person name="Lipzen A."/>
            <person name="Sullivan W."/>
            <person name="Andreopoulos W.B."/>
            <person name="Clum A."/>
            <person name="Lindquist E."/>
            <person name="Daum C."/>
            <person name="Northen T.R."/>
            <person name="Ramamoorthy G."/>
            <person name="Schmitz R.J."/>
            <person name="Gryganskyi A."/>
            <person name="Culley D."/>
            <person name="Magnuson J."/>
            <person name="James T.Y."/>
            <person name="O'Malley M.A."/>
            <person name="Stajich J.E."/>
            <person name="Spatafora J.W."/>
            <person name="Visel A."/>
            <person name="Grigoriev I.V."/>
        </authorList>
    </citation>
    <scope>NUCLEOTIDE SEQUENCE [LARGE SCALE GENOMIC DNA]</scope>
    <source>
        <strain evidence="6 7">NRRL Y-17943</strain>
    </source>
</reference>
<dbReference type="Pfam" id="PF04479">
    <property type="entry name" value="RTA1"/>
    <property type="match status" value="1"/>
</dbReference>
<dbReference type="InParanoid" id="A0A1Y1UJI8"/>
<name>A0A1Y1UJI8_9TREE</name>
<accession>A0A1Y1UJI8</accession>
<proteinExistence type="predicted"/>
<feature type="transmembrane region" description="Helical" evidence="5">
    <location>
        <begin position="67"/>
        <end position="92"/>
    </location>
</feature>
<comment type="caution">
    <text evidence="6">The sequence shown here is derived from an EMBL/GenBank/DDBJ whole genome shotgun (WGS) entry which is preliminary data.</text>
</comment>
<evidence type="ECO:0000256" key="5">
    <source>
        <dbReference type="SAM" id="Phobius"/>
    </source>
</evidence>
<dbReference type="EMBL" id="NBSH01000004">
    <property type="protein sequence ID" value="ORX38218.1"/>
    <property type="molecule type" value="Genomic_DNA"/>
</dbReference>
<keyword evidence="4 5" id="KW-0472">Membrane</keyword>
<evidence type="ECO:0000256" key="3">
    <source>
        <dbReference type="ARBA" id="ARBA00022989"/>
    </source>
</evidence>
<dbReference type="GO" id="GO:0016020">
    <property type="term" value="C:membrane"/>
    <property type="evidence" value="ECO:0007669"/>
    <property type="project" value="UniProtKB-SubCell"/>
</dbReference>
<evidence type="ECO:0000256" key="1">
    <source>
        <dbReference type="ARBA" id="ARBA00004141"/>
    </source>
</evidence>
<dbReference type="Proteomes" id="UP000193218">
    <property type="component" value="Unassembled WGS sequence"/>
</dbReference>
<feature type="transmembrane region" description="Helical" evidence="5">
    <location>
        <begin position="241"/>
        <end position="261"/>
    </location>
</feature>
<dbReference type="PANTHER" id="PTHR31465:SF1">
    <property type="entry name" value="PROTEIN RTA1-RELATED"/>
    <property type="match status" value="1"/>
</dbReference>
<sequence>MLSGGYVPSNTLSIIALVLFGLLALIYWLRFFRQGRHRYMLVLGISTTTMAIGFATRIVFAGNPTSLGIYIITILLTLLSPCGFIALNYVLLPRIASHVGAQDALFIRPRWIARIYVTSDITTFWLQACGGGLTAIQNPNIANLGHWISLAALSAQAASFASFTFLAIVFAVRVSPKYIEMVQRHSVGARDEAEGQAVTARNWKVLYFAMMWTTVGIMIRCIYRIIEYSQGYDGYIPTHEVFFYTLDSLPLFLAISVWTVIWPPSYINHAKVEAEQQTSNGNTTPSLEAKP</sequence>
<feature type="transmembrane region" description="Helical" evidence="5">
    <location>
        <begin position="113"/>
        <end position="136"/>
    </location>
</feature>
<evidence type="ECO:0000313" key="6">
    <source>
        <dbReference type="EMBL" id="ORX38218.1"/>
    </source>
</evidence>
<comment type="subcellular location">
    <subcellularLocation>
        <location evidence="1">Membrane</location>
        <topology evidence="1">Multi-pass membrane protein</topology>
    </subcellularLocation>
</comment>
<dbReference type="PANTHER" id="PTHR31465">
    <property type="entry name" value="PROTEIN RTA1-RELATED"/>
    <property type="match status" value="1"/>
</dbReference>
<evidence type="ECO:0000256" key="2">
    <source>
        <dbReference type="ARBA" id="ARBA00022692"/>
    </source>
</evidence>
<evidence type="ECO:0000256" key="4">
    <source>
        <dbReference type="ARBA" id="ARBA00023136"/>
    </source>
</evidence>
<dbReference type="OrthoDB" id="3358017at2759"/>
<keyword evidence="7" id="KW-1185">Reference proteome</keyword>
<dbReference type="GeneID" id="33560742"/>
<feature type="transmembrane region" description="Helical" evidence="5">
    <location>
        <begin position="148"/>
        <end position="172"/>
    </location>
</feature>
<protein>
    <submittedName>
        <fullName evidence="6">RTA1 like protein-domain-containing protein</fullName>
    </submittedName>
</protein>
<dbReference type="STRING" id="4999.A0A1Y1UJI8"/>
<dbReference type="RefSeq" id="XP_021872140.1">
    <property type="nucleotide sequence ID" value="XM_022018933.1"/>
</dbReference>